<dbReference type="PANTHER" id="PTHR12124">
    <property type="entry name" value="POLYMYOSITIS/SCLERODERMA AUTOANTIGEN-RELATED"/>
    <property type="match status" value="1"/>
</dbReference>
<dbReference type="Proteomes" id="UP000095751">
    <property type="component" value="Unassembled WGS sequence"/>
</dbReference>
<gene>
    <name evidence="3" type="ORF">FRACYDRAFT_259762</name>
</gene>
<dbReference type="InterPro" id="IPR045092">
    <property type="entry name" value="Rrp6-like"/>
</dbReference>
<dbReference type="PANTHER" id="PTHR12124:SF47">
    <property type="entry name" value="EXOSOME COMPONENT 10"/>
    <property type="match status" value="1"/>
</dbReference>
<dbReference type="InterPro" id="IPR044876">
    <property type="entry name" value="HRDC_dom_sf"/>
</dbReference>
<dbReference type="InterPro" id="IPR036397">
    <property type="entry name" value="RNaseH_sf"/>
</dbReference>
<dbReference type="SUPFAM" id="SSF53098">
    <property type="entry name" value="Ribonuclease H-like"/>
    <property type="match status" value="1"/>
</dbReference>
<keyword evidence="1" id="KW-0472">Membrane</keyword>
<name>A0A1E7FS70_9STRA</name>
<dbReference type="GO" id="GO:0071038">
    <property type="term" value="P:TRAMP-dependent tRNA surveillance pathway"/>
    <property type="evidence" value="ECO:0007669"/>
    <property type="project" value="TreeGrafter"/>
</dbReference>
<dbReference type="GO" id="GO:0071039">
    <property type="term" value="P:nuclear polyadenylation-dependent CUT catabolic process"/>
    <property type="evidence" value="ECO:0007669"/>
    <property type="project" value="TreeGrafter"/>
</dbReference>
<dbReference type="InterPro" id="IPR012337">
    <property type="entry name" value="RNaseH-like_sf"/>
</dbReference>
<protein>
    <submittedName>
        <fullName evidence="3">3_5_exonuc-domain-containing protein</fullName>
    </submittedName>
</protein>
<accession>A0A1E7FS70</accession>
<feature type="transmembrane region" description="Helical" evidence="1">
    <location>
        <begin position="630"/>
        <end position="648"/>
    </location>
</feature>
<dbReference type="InterPro" id="IPR002562">
    <property type="entry name" value="3'-5'_exonuclease_dom"/>
</dbReference>
<evidence type="ECO:0000313" key="4">
    <source>
        <dbReference type="Proteomes" id="UP000095751"/>
    </source>
</evidence>
<dbReference type="GO" id="GO:0071040">
    <property type="term" value="P:nuclear polyadenylation-dependent antisense transcript catabolic process"/>
    <property type="evidence" value="ECO:0007669"/>
    <property type="project" value="TreeGrafter"/>
</dbReference>
<dbReference type="AlphaFoldDB" id="A0A1E7FS70"/>
<dbReference type="GO" id="GO:0005730">
    <property type="term" value="C:nucleolus"/>
    <property type="evidence" value="ECO:0007669"/>
    <property type="project" value="TreeGrafter"/>
</dbReference>
<dbReference type="GO" id="GO:0000166">
    <property type="term" value="F:nucleotide binding"/>
    <property type="evidence" value="ECO:0007669"/>
    <property type="project" value="InterPro"/>
</dbReference>
<keyword evidence="1" id="KW-0812">Transmembrane</keyword>
<dbReference type="GO" id="GO:0000175">
    <property type="term" value="F:3'-5'-RNA exonuclease activity"/>
    <property type="evidence" value="ECO:0007669"/>
    <property type="project" value="InterPro"/>
</dbReference>
<dbReference type="GO" id="GO:0071051">
    <property type="term" value="P:poly(A)-dependent snoRNA 3'-end processing"/>
    <property type="evidence" value="ECO:0007669"/>
    <property type="project" value="TreeGrafter"/>
</dbReference>
<dbReference type="GO" id="GO:0000467">
    <property type="term" value="P:exonucleolytic trimming to generate mature 3'-end of 5.8S rRNA from tricistronic rRNA transcript (SSU-rRNA, 5.8S rRNA, LSU-rRNA)"/>
    <property type="evidence" value="ECO:0007669"/>
    <property type="project" value="InterPro"/>
</dbReference>
<proteinExistence type="predicted"/>
<dbReference type="Pfam" id="PF01612">
    <property type="entry name" value="DNA_pol_A_exo1"/>
    <property type="match status" value="1"/>
</dbReference>
<dbReference type="KEGG" id="fcy:FRACYDRAFT_259762"/>
<evidence type="ECO:0000259" key="2">
    <source>
        <dbReference type="SMART" id="SM00474"/>
    </source>
</evidence>
<dbReference type="GO" id="GO:0003727">
    <property type="term" value="F:single-stranded RNA binding"/>
    <property type="evidence" value="ECO:0007669"/>
    <property type="project" value="TreeGrafter"/>
</dbReference>
<dbReference type="InParanoid" id="A0A1E7FS70"/>
<keyword evidence="1" id="KW-1133">Transmembrane helix</keyword>
<dbReference type="Gene3D" id="1.10.150.80">
    <property type="entry name" value="HRDC domain"/>
    <property type="match status" value="1"/>
</dbReference>
<dbReference type="GO" id="GO:0071036">
    <property type="term" value="P:nuclear polyadenylation-dependent snoRNA catabolic process"/>
    <property type="evidence" value="ECO:0007669"/>
    <property type="project" value="TreeGrafter"/>
</dbReference>
<dbReference type="GO" id="GO:0071035">
    <property type="term" value="P:nuclear polyadenylation-dependent rRNA catabolic process"/>
    <property type="evidence" value="ECO:0007669"/>
    <property type="project" value="TreeGrafter"/>
</dbReference>
<evidence type="ECO:0000256" key="1">
    <source>
        <dbReference type="SAM" id="Phobius"/>
    </source>
</evidence>
<dbReference type="GO" id="GO:0071037">
    <property type="term" value="P:nuclear polyadenylation-dependent snRNA catabolic process"/>
    <property type="evidence" value="ECO:0007669"/>
    <property type="project" value="TreeGrafter"/>
</dbReference>
<dbReference type="SMART" id="SM00474">
    <property type="entry name" value="35EXOc"/>
    <property type="match status" value="1"/>
</dbReference>
<dbReference type="Gene3D" id="3.30.420.10">
    <property type="entry name" value="Ribonuclease H-like superfamily/Ribonuclease H"/>
    <property type="match status" value="1"/>
</dbReference>
<keyword evidence="4" id="KW-1185">Reference proteome</keyword>
<feature type="domain" description="3'-5' exonuclease" evidence="2">
    <location>
        <begin position="180"/>
        <end position="362"/>
    </location>
</feature>
<evidence type="ECO:0000313" key="3">
    <source>
        <dbReference type="EMBL" id="OEU20986.1"/>
    </source>
</evidence>
<reference evidence="3 4" key="1">
    <citation type="submission" date="2016-09" db="EMBL/GenBank/DDBJ databases">
        <title>Extensive genetic diversity and differential bi-allelic expression allows diatom success in the polar Southern Ocean.</title>
        <authorList>
            <consortium name="DOE Joint Genome Institute"/>
            <person name="Mock T."/>
            <person name="Otillar R.P."/>
            <person name="Strauss J."/>
            <person name="Dupont C."/>
            <person name="Frickenhaus S."/>
            <person name="Maumus F."/>
            <person name="Mcmullan M."/>
            <person name="Sanges R."/>
            <person name="Schmutz J."/>
            <person name="Toseland A."/>
            <person name="Valas R."/>
            <person name="Veluchamy A."/>
            <person name="Ward B.J."/>
            <person name="Allen A."/>
            <person name="Barry K."/>
            <person name="Falciatore A."/>
            <person name="Ferrante M."/>
            <person name="Fortunato A.E."/>
            <person name="Gloeckner G."/>
            <person name="Gruber A."/>
            <person name="Hipkin R."/>
            <person name="Janech M."/>
            <person name="Kroth P."/>
            <person name="Leese F."/>
            <person name="Lindquist E."/>
            <person name="Lyon B.R."/>
            <person name="Martin J."/>
            <person name="Mayer C."/>
            <person name="Parker M."/>
            <person name="Quesneville H."/>
            <person name="Raymond J."/>
            <person name="Uhlig C."/>
            <person name="Valentin K.U."/>
            <person name="Worden A.Z."/>
            <person name="Armbrust E.V."/>
            <person name="Bowler C."/>
            <person name="Green B."/>
            <person name="Moulton V."/>
            <person name="Van Oosterhout C."/>
            <person name="Grigoriev I."/>
        </authorList>
    </citation>
    <scope>NUCLEOTIDE SEQUENCE [LARGE SCALE GENOMIC DNA]</scope>
    <source>
        <strain evidence="3 4">CCMP1102</strain>
    </source>
</reference>
<dbReference type="GO" id="GO:0000176">
    <property type="term" value="C:nuclear exosome (RNase complex)"/>
    <property type="evidence" value="ECO:0007669"/>
    <property type="project" value="TreeGrafter"/>
</dbReference>
<organism evidence="3 4">
    <name type="scientific">Fragilariopsis cylindrus CCMP1102</name>
    <dbReference type="NCBI Taxonomy" id="635003"/>
    <lineage>
        <taxon>Eukaryota</taxon>
        <taxon>Sar</taxon>
        <taxon>Stramenopiles</taxon>
        <taxon>Ochrophyta</taxon>
        <taxon>Bacillariophyta</taxon>
        <taxon>Bacillariophyceae</taxon>
        <taxon>Bacillariophycidae</taxon>
        <taxon>Bacillariales</taxon>
        <taxon>Bacillariaceae</taxon>
        <taxon>Fragilariopsis</taxon>
    </lineage>
</organism>
<dbReference type="EMBL" id="KV784354">
    <property type="protein sequence ID" value="OEU20986.1"/>
    <property type="molecule type" value="Genomic_DNA"/>
</dbReference>
<dbReference type="InterPro" id="IPR010997">
    <property type="entry name" value="HRDC-like_sf"/>
</dbReference>
<dbReference type="SUPFAM" id="SSF47819">
    <property type="entry name" value="HRDC-like"/>
    <property type="match status" value="1"/>
</dbReference>
<dbReference type="OrthoDB" id="1920326at2759"/>
<dbReference type="GO" id="GO:0071044">
    <property type="term" value="P:histone mRNA catabolic process"/>
    <property type="evidence" value="ECO:0007669"/>
    <property type="project" value="TreeGrafter"/>
</dbReference>
<sequence length="655" mass="75291">MGRKKHSNRDTICLPRLDNDTILIEQPFLALPRELAPYQRAMVHDICVENLKLFHCGVDGENEGERCVVVSIYSDGFSHVPGLNDAIIDNKSCYLPIEEIGKYKPWIMLKDSNSMNRISLKTNEGEKLIRRMIDQPGRCFRDDDNVDTIDLIEMENDDLSTILPPTKQDDDDDGNPIQMCLRVDTVELMQRCIKELEENKPTEIGFDLESYNKSKNYQITCLIQLATNDGREYIIDVLGDNGKVWDTVGGLANVFADKSIVKIGHGINGLDVQSLQRDFGIFVVNVFDTYEAAVVLGLKEKGLATICAHYGLSNCEFYNTLKRTYQKTNWAKRPLTEPMILYGRYDVHYLIQLRKLMIRDLIKAEVVNIAMDEEFLERKVTSKQPESSMTLSSVLGDEIIRILNEEDGITENDATNDNAADHVGTDGGKMQLASNEVEIIDCIGKTKKTIFYAKELRMNLRLMEAISKSQYHCLNFWNMKPELYLKNKKFLLLATRCKMDGKEWSKSQLDLYAKLVSWREDVAKKEESLPGVICSLDFLVMVALLDRPTTEFGLRRIRYDIPYILVKYDDKRYMKTMLELVKNSRTEDGIEICEQYPTYKDFKERNTYDRMQKYLSLQENSSSSDMIANWVRWTVTSAAISIVIYVSISKIKGKR</sequence>